<dbReference type="STRING" id="3818.A0A444YZE7"/>
<dbReference type="GO" id="GO:0006813">
    <property type="term" value="P:potassium ion transport"/>
    <property type="evidence" value="ECO:0007669"/>
    <property type="project" value="UniProtKB-KW"/>
</dbReference>
<dbReference type="GO" id="GO:0098662">
    <property type="term" value="P:inorganic cation transmembrane transport"/>
    <property type="evidence" value="ECO:0007669"/>
    <property type="project" value="TreeGrafter"/>
</dbReference>
<keyword evidence="8" id="KW-1185">Reference proteome</keyword>
<comment type="subcellular location">
    <subcellularLocation>
        <location evidence="1">Membrane</location>
        <topology evidence="1">Multi-pass membrane protein</topology>
    </subcellularLocation>
</comment>
<evidence type="ECO:0000256" key="5">
    <source>
        <dbReference type="ARBA" id="ARBA00023065"/>
    </source>
</evidence>
<keyword evidence="6" id="KW-0472">Membrane</keyword>
<evidence type="ECO:0000256" key="6">
    <source>
        <dbReference type="SAM" id="Phobius"/>
    </source>
</evidence>
<keyword evidence="3" id="KW-0633">Potassium transport</keyword>
<dbReference type="GO" id="GO:0016020">
    <property type="term" value="C:membrane"/>
    <property type="evidence" value="ECO:0007669"/>
    <property type="project" value="UniProtKB-SubCell"/>
</dbReference>
<name>A0A444YZE7_ARAHY</name>
<protein>
    <recommendedName>
        <fullName evidence="9">Cation/H+ exchanger domain-containing protein</fullName>
    </recommendedName>
</protein>
<dbReference type="GO" id="GO:0006885">
    <property type="term" value="P:regulation of pH"/>
    <property type="evidence" value="ECO:0007669"/>
    <property type="project" value="TreeGrafter"/>
</dbReference>
<dbReference type="EMBL" id="SDMP01000015">
    <property type="protein sequence ID" value="RYR07309.1"/>
    <property type="molecule type" value="Genomic_DNA"/>
</dbReference>
<keyword evidence="2" id="KW-0813">Transport</keyword>
<dbReference type="GO" id="GO:0012505">
    <property type="term" value="C:endomembrane system"/>
    <property type="evidence" value="ECO:0007669"/>
    <property type="project" value="TreeGrafter"/>
</dbReference>
<keyword evidence="4" id="KW-0630">Potassium</keyword>
<dbReference type="PANTHER" id="PTHR32468:SF104">
    <property type="entry name" value="CATION_H+ EXCHANGER 3"/>
    <property type="match status" value="1"/>
</dbReference>
<dbReference type="Proteomes" id="UP000289738">
    <property type="component" value="Chromosome B05"/>
</dbReference>
<comment type="caution">
    <text evidence="7">The sequence shown here is derived from an EMBL/GenBank/DDBJ whole genome shotgun (WGS) entry which is preliminary data.</text>
</comment>
<evidence type="ECO:0000256" key="1">
    <source>
        <dbReference type="ARBA" id="ARBA00004141"/>
    </source>
</evidence>
<keyword evidence="6" id="KW-1133">Transmembrane helix</keyword>
<keyword evidence="5" id="KW-0406">Ion transport</keyword>
<feature type="transmembrane region" description="Helical" evidence="6">
    <location>
        <begin position="61"/>
        <end position="81"/>
    </location>
</feature>
<gene>
    <name evidence="7" type="ORF">Ahy_B05g074633</name>
</gene>
<dbReference type="Gene3D" id="1.20.1530.20">
    <property type="match status" value="1"/>
</dbReference>
<evidence type="ECO:0000256" key="2">
    <source>
        <dbReference type="ARBA" id="ARBA00022448"/>
    </source>
</evidence>
<sequence>MVPLTCIGKVLGTLVVSLLFQIPVMERVILGLLMNTKGFIEIIVLNIGWEQKVLSDEVFSIMVLVTILMTTIISHTVALIHKPRKRHISYKNRTMQIQMGGGLTNLVRLKVVIAQEEGREASPLTPQSRPQADSRTVSQDLVSARAAGVTLPRPIAIGIEEEVVMVLPTEACRKRRKVVEGNSGENVEEERSVPSVIDQSFDAPVFIDQHILSGTTELFHDCDVASQAKSMYWALLRSNCYRL</sequence>
<dbReference type="AlphaFoldDB" id="A0A444YZE7"/>
<organism evidence="7 8">
    <name type="scientific">Arachis hypogaea</name>
    <name type="common">Peanut</name>
    <dbReference type="NCBI Taxonomy" id="3818"/>
    <lineage>
        <taxon>Eukaryota</taxon>
        <taxon>Viridiplantae</taxon>
        <taxon>Streptophyta</taxon>
        <taxon>Embryophyta</taxon>
        <taxon>Tracheophyta</taxon>
        <taxon>Spermatophyta</taxon>
        <taxon>Magnoliopsida</taxon>
        <taxon>eudicotyledons</taxon>
        <taxon>Gunneridae</taxon>
        <taxon>Pentapetalae</taxon>
        <taxon>rosids</taxon>
        <taxon>fabids</taxon>
        <taxon>Fabales</taxon>
        <taxon>Fabaceae</taxon>
        <taxon>Papilionoideae</taxon>
        <taxon>50 kb inversion clade</taxon>
        <taxon>dalbergioids sensu lato</taxon>
        <taxon>Dalbergieae</taxon>
        <taxon>Pterocarpus clade</taxon>
        <taxon>Arachis</taxon>
    </lineage>
</organism>
<proteinExistence type="predicted"/>
<keyword evidence="6" id="KW-0812">Transmembrane</keyword>
<evidence type="ECO:0000313" key="8">
    <source>
        <dbReference type="Proteomes" id="UP000289738"/>
    </source>
</evidence>
<evidence type="ECO:0000313" key="7">
    <source>
        <dbReference type="EMBL" id="RYR07309.1"/>
    </source>
</evidence>
<reference evidence="7 8" key="1">
    <citation type="submission" date="2019-01" db="EMBL/GenBank/DDBJ databases">
        <title>Sequencing of cultivated peanut Arachis hypogaea provides insights into genome evolution and oil improvement.</title>
        <authorList>
            <person name="Chen X."/>
        </authorList>
    </citation>
    <scope>NUCLEOTIDE SEQUENCE [LARGE SCALE GENOMIC DNA]</scope>
    <source>
        <strain evidence="8">cv. Fuhuasheng</strain>
        <tissue evidence="7">Leaves</tissue>
    </source>
</reference>
<dbReference type="InterPro" id="IPR050794">
    <property type="entry name" value="CPA2_transporter"/>
</dbReference>
<evidence type="ECO:0008006" key="9">
    <source>
        <dbReference type="Google" id="ProtNLM"/>
    </source>
</evidence>
<accession>A0A444YZE7</accession>
<dbReference type="PANTHER" id="PTHR32468">
    <property type="entry name" value="CATION/H + ANTIPORTER"/>
    <property type="match status" value="1"/>
</dbReference>
<evidence type="ECO:0000256" key="4">
    <source>
        <dbReference type="ARBA" id="ARBA00022958"/>
    </source>
</evidence>
<evidence type="ECO:0000256" key="3">
    <source>
        <dbReference type="ARBA" id="ARBA00022538"/>
    </source>
</evidence>
<dbReference type="InterPro" id="IPR038770">
    <property type="entry name" value="Na+/solute_symporter_sf"/>
</dbReference>